<dbReference type="EMBL" id="NTME01000047">
    <property type="protein sequence ID" value="PBJ92491.1"/>
    <property type="molecule type" value="Genomic_DNA"/>
</dbReference>
<feature type="transmembrane region" description="Helical" evidence="1">
    <location>
        <begin position="46"/>
        <end position="66"/>
    </location>
</feature>
<feature type="transmembrane region" description="Helical" evidence="1">
    <location>
        <begin position="20"/>
        <end position="39"/>
    </location>
</feature>
<comment type="caution">
    <text evidence="2">The sequence shown here is derived from an EMBL/GenBank/DDBJ whole genome shotgun (WGS) entry which is preliminary data.</text>
</comment>
<accession>A0A2A3LYB0</accession>
<evidence type="ECO:0000313" key="2">
    <source>
        <dbReference type="EMBL" id="PBJ92491.1"/>
    </source>
</evidence>
<evidence type="ECO:0000256" key="1">
    <source>
        <dbReference type="SAM" id="Phobius"/>
    </source>
</evidence>
<dbReference type="Proteomes" id="UP000218102">
    <property type="component" value="Unassembled WGS sequence"/>
</dbReference>
<keyword evidence="1" id="KW-1133">Transmembrane helix</keyword>
<keyword evidence="1" id="KW-0812">Transmembrane</keyword>
<reference evidence="2 3" key="1">
    <citation type="submission" date="2017-09" db="EMBL/GenBank/DDBJ databases">
        <authorList>
            <person name="Ehlers B."/>
            <person name="Leendertz F.H."/>
        </authorList>
    </citation>
    <scope>NUCLEOTIDE SEQUENCE [LARGE SCALE GENOMIC DNA]</scope>
    <source>
        <strain evidence="2 3">DJ-1</strain>
    </source>
</reference>
<protein>
    <submittedName>
        <fullName evidence="2">Uncharacterized protein</fullName>
    </submittedName>
</protein>
<keyword evidence="1" id="KW-0472">Membrane</keyword>
<name>A0A2A3LYB0_PSEDL</name>
<sequence>MNKSQALPRETYMDRNGPWIRPFFAAILILLGPALMQIMNATPAWLPAWASTLGGAIGFVFAGFYAVKTNTISALVVRVLANALWLMLIAYLVVKTMAH</sequence>
<dbReference type="AlphaFoldDB" id="A0A2A3LYB0"/>
<evidence type="ECO:0000313" key="3">
    <source>
        <dbReference type="Proteomes" id="UP000218102"/>
    </source>
</evidence>
<gene>
    <name evidence="2" type="ORF">CMV24_26560</name>
</gene>
<proteinExistence type="predicted"/>
<dbReference type="RefSeq" id="WP_023383689.1">
    <property type="nucleotide sequence ID" value="NZ_NTME01000047.1"/>
</dbReference>
<feature type="transmembrane region" description="Helical" evidence="1">
    <location>
        <begin position="72"/>
        <end position="94"/>
    </location>
</feature>
<organism evidence="2 3">
    <name type="scientific">Pseudomonas plecoglossicida</name>
    <dbReference type="NCBI Taxonomy" id="70775"/>
    <lineage>
        <taxon>Bacteria</taxon>
        <taxon>Pseudomonadati</taxon>
        <taxon>Pseudomonadota</taxon>
        <taxon>Gammaproteobacteria</taxon>
        <taxon>Pseudomonadales</taxon>
        <taxon>Pseudomonadaceae</taxon>
        <taxon>Pseudomonas</taxon>
    </lineage>
</organism>